<dbReference type="InterPro" id="IPR001647">
    <property type="entry name" value="HTH_TetR"/>
</dbReference>
<keyword evidence="3 5" id="KW-0238">DNA-binding</keyword>
<dbReference type="SUPFAM" id="SSF46689">
    <property type="entry name" value="Homeodomain-like"/>
    <property type="match status" value="1"/>
</dbReference>
<evidence type="ECO:0000256" key="2">
    <source>
        <dbReference type="ARBA" id="ARBA00023015"/>
    </source>
</evidence>
<evidence type="ECO:0000313" key="7">
    <source>
        <dbReference type="EMBL" id="MBP2364616.1"/>
    </source>
</evidence>
<evidence type="ECO:0000313" key="8">
    <source>
        <dbReference type="Proteomes" id="UP001519295"/>
    </source>
</evidence>
<feature type="DNA-binding region" description="H-T-H motif" evidence="5">
    <location>
        <begin position="31"/>
        <end position="50"/>
    </location>
</feature>
<keyword evidence="4" id="KW-0804">Transcription</keyword>
<dbReference type="Pfam" id="PF13977">
    <property type="entry name" value="TetR_C_6"/>
    <property type="match status" value="1"/>
</dbReference>
<protein>
    <submittedName>
        <fullName evidence="7">AcrR family transcriptional regulator</fullName>
    </submittedName>
</protein>
<evidence type="ECO:0000256" key="1">
    <source>
        <dbReference type="ARBA" id="ARBA00022491"/>
    </source>
</evidence>
<dbReference type="InterPro" id="IPR050109">
    <property type="entry name" value="HTH-type_TetR-like_transc_reg"/>
</dbReference>
<dbReference type="Proteomes" id="UP001519295">
    <property type="component" value="Unassembled WGS sequence"/>
</dbReference>
<dbReference type="PANTHER" id="PTHR30055">
    <property type="entry name" value="HTH-TYPE TRANSCRIPTIONAL REGULATOR RUTR"/>
    <property type="match status" value="1"/>
</dbReference>
<dbReference type="InterPro" id="IPR009057">
    <property type="entry name" value="Homeodomain-like_sf"/>
</dbReference>
<feature type="domain" description="HTH tetR-type" evidence="6">
    <location>
        <begin position="8"/>
        <end position="68"/>
    </location>
</feature>
<accession>A0ABS4VLE0</accession>
<reference evidence="7 8" key="1">
    <citation type="submission" date="2021-03" db="EMBL/GenBank/DDBJ databases">
        <title>Sequencing the genomes of 1000 actinobacteria strains.</title>
        <authorList>
            <person name="Klenk H.-P."/>
        </authorList>
    </citation>
    <scope>NUCLEOTIDE SEQUENCE [LARGE SCALE GENOMIC DNA]</scope>
    <source>
        <strain evidence="7 8">DSM 45256</strain>
    </source>
</reference>
<dbReference type="Gene3D" id="1.10.357.10">
    <property type="entry name" value="Tetracycline Repressor, domain 2"/>
    <property type="match status" value="1"/>
</dbReference>
<keyword evidence="1" id="KW-0678">Repressor</keyword>
<proteinExistence type="predicted"/>
<dbReference type="Pfam" id="PF00440">
    <property type="entry name" value="TetR_N"/>
    <property type="match status" value="1"/>
</dbReference>
<keyword evidence="2" id="KW-0805">Transcription regulation</keyword>
<evidence type="ECO:0000256" key="3">
    <source>
        <dbReference type="ARBA" id="ARBA00023125"/>
    </source>
</evidence>
<evidence type="ECO:0000256" key="4">
    <source>
        <dbReference type="ARBA" id="ARBA00023163"/>
    </source>
</evidence>
<organism evidence="7 8">
    <name type="scientific">Pseudonocardia parietis</name>
    <dbReference type="NCBI Taxonomy" id="570936"/>
    <lineage>
        <taxon>Bacteria</taxon>
        <taxon>Bacillati</taxon>
        <taxon>Actinomycetota</taxon>
        <taxon>Actinomycetes</taxon>
        <taxon>Pseudonocardiales</taxon>
        <taxon>Pseudonocardiaceae</taxon>
        <taxon>Pseudonocardia</taxon>
    </lineage>
</organism>
<dbReference type="InterPro" id="IPR039538">
    <property type="entry name" value="BetI_C"/>
</dbReference>
<gene>
    <name evidence="7" type="ORF">JOF36_000312</name>
</gene>
<comment type="caution">
    <text evidence="7">The sequence shown here is derived from an EMBL/GenBank/DDBJ whole genome shotgun (WGS) entry which is preliminary data.</text>
</comment>
<keyword evidence="8" id="KW-1185">Reference proteome</keyword>
<sequence length="199" mass="21721">MPRVVDHGQRRGEIAEALWRVAAAEGLEAVSLARVAQEAGVSKGRVQHYFTCRDELLFFAAQQLQLRIDERIRAHLASARPRTPLAEVRGLLRALLPLDDDGRTDARVGSAFLIRALADQEMRATYREGNRLIRQAVAERLVAAREAGELVDLDAEREATVLIALVGGLAEAVLLGDHDEGSAAAVLDHQLARLAPRQG</sequence>
<name>A0ABS4VLE0_9PSEU</name>
<dbReference type="SUPFAM" id="SSF48498">
    <property type="entry name" value="Tetracyclin repressor-like, C-terminal domain"/>
    <property type="match status" value="1"/>
</dbReference>
<dbReference type="PANTHER" id="PTHR30055:SF228">
    <property type="entry name" value="TRANSCRIPTIONAL REGULATOR-RELATED"/>
    <property type="match status" value="1"/>
</dbReference>
<dbReference type="PROSITE" id="PS50977">
    <property type="entry name" value="HTH_TETR_2"/>
    <property type="match status" value="1"/>
</dbReference>
<evidence type="ECO:0000256" key="5">
    <source>
        <dbReference type="PROSITE-ProRule" id="PRU00335"/>
    </source>
</evidence>
<evidence type="ECO:0000259" key="6">
    <source>
        <dbReference type="PROSITE" id="PS50977"/>
    </source>
</evidence>
<dbReference type="RefSeq" id="WP_210024642.1">
    <property type="nucleotide sequence ID" value="NZ_JAGINU010000001.1"/>
</dbReference>
<dbReference type="InterPro" id="IPR036271">
    <property type="entry name" value="Tet_transcr_reg_TetR-rel_C_sf"/>
</dbReference>
<dbReference type="EMBL" id="JAGINU010000001">
    <property type="protein sequence ID" value="MBP2364616.1"/>
    <property type="molecule type" value="Genomic_DNA"/>
</dbReference>